<keyword evidence="3" id="KW-1185">Reference proteome</keyword>
<sequence>MGTRYGVDEDDDVDMSVPQPLYEFIKAPRLTQWDHTALIEWYRLWNQYKTKIEHRCSVTGESFENVAATIKGCIKPDVLENIAAYVLEVDVDSVTDSMLLRAIGQRCQSVKNGFAPDLKTLFATSLKMDMAIDDCEARVFSYFQQFNKIVEDNGLQRLNGRVPQSDSSRKEKMKIRCSLLVENLRPAVLKAHVERLITLERRDCRTDDVKLYKLVLEQAKTQQQYHRDDQSKKPKSKLEVANAKPDRPRGAGGAGSGSSGTPKHSGSQGGKQDGARDGPPPKDGCLVCGGSHWMRKCPTATEEQKRAALGKLWPSSARAVRARAAEHSDGQKRVLLNDVLSVPYVPDTGADRCMVPKAVVNFSLRLALQCSLVVYSPLSTSSSLMAARLDAMKKPYWICLQLITAAGAVRVSAVWCMVWQSSDEEL</sequence>
<comment type="caution">
    <text evidence="2">The sequence shown here is derived from an EMBL/GenBank/DDBJ whole genome shotgun (WGS) entry which is preliminary data.</text>
</comment>
<reference evidence="2" key="1">
    <citation type="submission" date="2022-11" db="EMBL/GenBank/DDBJ databases">
        <authorList>
            <person name="Morgan W.R."/>
            <person name="Tartar A."/>
        </authorList>
    </citation>
    <scope>NUCLEOTIDE SEQUENCE</scope>
    <source>
        <strain evidence="2">ARSEF 373</strain>
    </source>
</reference>
<feature type="region of interest" description="Disordered" evidence="1">
    <location>
        <begin position="220"/>
        <end position="283"/>
    </location>
</feature>
<evidence type="ECO:0000256" key="1">
    <source>
        <dbReference type="SAM" id="MobiDB-lite"/>
    </source>
</evidence>
<dbReference type="Proteomes" id="UP001146120">
    <property type="component" value="Unassembled WGS sequence"/>
</dbReference>
<organism evidence="2 3">
    <name type="scientific">Lagenidium giganteum</name>
    <dbReference type="NCBI Taxonomy" id="4803"/>
    <lineage>
        <taxon>Eukaryota</taxon>
        <taxon>Sar</taxon>
        <taxon>Stramenopiles</taxon>
        <taxon>Oomycota</taxon>
        <taxon>Peronosporomycetes</taxon>
        <taxon>Pythiales</taxon>
        <taxon>Pythiaceae</taxon>
    </lineage>
</organism>
<protein>
    <submittedName>
        <fullName evidence="2">Uncharacterized protein</fullName>
    </submittedName>
</protein>
<proteinExistence type="predicted"/>
<evidence type="ECO:0000313" key="3">
    <source>
        <dbReference type="Proteomes" id="UP001146120"/>
    </source>
</evidence>
<dbReference type="AlphaFoldDB" id="A0AAV2YGI3"/>
<dbReference type="EMBL" id="DAKRPA010000333">
    <property type="protein sequence ID" value="DAZ93240.1"/>
    <property type="molecule type" value="Genomic_DNA"/>
</dbReference>
<accession>A0AAV2YGI3</accession>
<feature type="compositionally biased region" description="Basic and acidic residues" evidence="1">
    <location>
        <begin position="225"/>
        <end position="249"/>
    </location>
</feature>
<name>A0AAV2YGI3_9STRA</name>
<gene>
    <name evidence="2" type="ORF">N0F65_003056</name>
</gene>
<reference evidence="2" key="2">
    <citation type="journal article" date="2023" name="Microbiol Resour">
        <title>Decontamination and Annotation of the Draft Genome Sequence of the Oomycete Lagenidium giganteum ARSEF 373.</title>
        <authorList>
            <person name="Morgan W.R."/>
            <person name="Tartar A."/>
        </authorList>
    </citation>
    <scope>NUCLEOTIDE SEQUENCE</scope>
    <source>
        <strain evidence="2">ARSEF 373</strain>
    </source>
</reference>
<evidence type="ECO:0000313" key="2">
    <source>
        <dbReference type="EMBL" id="DAZ93240.1"/>
    </source>
</evidence>